<feature type="domain" description="Helix-turn-helix" evidence="1">
    <location>
        <begin position="1"/>
        <end position="47"/>
    </location>
</feature>
<dbReference type="EMBL" id="BPRE01000013">
    <property type="protein sequence ID" value="GJE77247.1"/>
    <property type="molecule type" value="Genomic_DNA"/>
</dbReference>
<protein>
    <recommendedName>
        <fullName evidence="1">Helix-turn-helix domain-containing protein</fullName>
    </recommendedName>
</protein>
<keyword evidence="3" id="KW-1185">Reference proteome</keyword>
<sequence>MSVAEAADFARRNDRTVRNWAACHDIGRKIGGEWVVSRVALLMFLESDSAALAAYLSGDRTGDVVTAYFRRLSVSI</sequence>
<comment type="caution">
    <text evidence="2">The sequence shown here is derived from an EMBL/GenBank/DDBJ whole genome shotgun (WGS) entry which is preliminary data.</text>
</comment>
<dbReference type="Proteomes" id="UP001055093">
    <property type="component" value="Unassembled WGS sequence"/>
</dbReference>
<gene>
    <name evidence="2" type="ORF">BGCPKDLD_3850</name>
</gene>
<dbReference type="Pfam" id="PF12728">
    <property type="entry name" value="HTH_17"/>
    <property type="match status" value="1"/>
</dbReference>
<evidence type="ECO:0000313" key="2">
    <source>
        <dbReference type="EMBL" id="GJE77247.1"/>
    </source>
</evidence>
<organism evidence="2 3">
    <name type="scientific">Methylorubrum suomiense</name>
    <dbReference type="NCBI Taxonomy" id="144191"/>
    <lineage>
        <taxon>Bacteria</taxon>
        <taxon>Pseudomonadati</taxon>
        <taxon>Pseudomonadota</taxon>
        <taxon>Alphaproteobacteria</taxon>
        <taxon>Hyphomicrobiales</taxon>
        <taxon>Methylobacteriaceae</taxon>
        <taxon>Methylorubrum</taxon>
    </lineage>
</organism>
<proteinExistence type="predicted"/>
<accession>A0ABQ4UYF3</accession>
<evidence type="ECO:0000313" key="3">
    <source>
        <dbReference type="Proteomes" id="UP001055093"/>
    </source>
</evidence>
<dbReference type="RefSeq" id="WP_238308364.1">
    <property type="nucleotide sequence ID" value="NZ_BPRE01000013.1"/>
</dbReference>
<reference evidence="2" key="1">
    <citation type="journal article" date="2021" name="Front. Microbiol.">
        <title>Comprehensive Comparative Genomics and Phenotyping of Methylobacterium Species.</title>
        <authorList>
            <person name="Alessa O."/>
            <person name="Ogura Y."/>
            <person name="Fujitani Y."/>
            <person name="Takami H."/>
            <person name="Hayashi T."/>
            <person name="Sahin N."/>
            <person name="Tani A."/>
        </authorList>
    </citation>
    <scope>NUCLEOTIDE SEQUENCE</scope>
    <source>
        <strain evidence="2">DSM 14458</strain>
    </source>
</reference>
<evidence type="ECO:0000259" key="1">
    <source>
        <dbReference type="Pfam" id="PF12728"/>
    </source>
</evidence>
<name>A0ABQ4UYF3_9HYPH</name>
<dbReference type="InterPro" id="IPR041657">
    <property type="entry name" value="HTH_17"/>
</dbReference>
<reference evidence="2" key="2">
    <citation type="submission" date="2021-08" db="EMBL/GenBank/DDBJ databases">
        <authorList>
            <person name="Tani A."/>
            <person name="Ola A."/>
            <person name="Ogura Y."/>
            <person name="Katsura K."/>
            <person name="Hayashi T."/>
        </authorList>
    </citation>
    <scope>NUCLEOTIDE SEQUENCE</scope>
    <source>
        <strain evidence="2">DSM 14458</strain>
    </source>
</reference>